<keyword evidence="2" id="KW-1185">Reference proteome</keyword>
<evidence type="ECO:0008006" key="3">
    <source>
        <dbReference type="Google" id="ProtNLM"/>
    </source>
</evidence>
<organism evidence="1 2">
    <name type="scientific">Shewanella fodinae</name>
    <dbReference type="NCBI Taxonomy" id="552357"/>
    <lineage>
        <taxon>Bacteria</taxon>
        <taxon>Pseudomonadati</taxon>
        <taxon>Pseudomonadota</taxon>
        <taxon>Gammaproteobacteria</taxon>
        <taxon>Alteromonadales</taxon>
        <taxon>Shewanellaceae</taxon>
        <taxon>Shewanella</taxon>
    </lineage>
</organism>
<dbReference type="AlphaFoldDB" id="A0A4R2FLC9"/>
<evidence type="ECO:0000313" key="1">
    <source>
        <dbReference type="EMBL" id="TCN90218.1"/>
    </source>
</evidence>
<accession>A0A4R2FLC9</accession>
<dbReference type="PANTHER" id="PTHR38605">
    <property type="entry name" value="ATPASE-RELATED"/>
    <property type="match status" value="1"/>
</dbReference>
<reference evidence="1 2" key="1">
    <citation type="submission" date="2019-03" db="EMBL/GenBank/DDBJ databases">
        <title>Freshwater and sediment microbial communities from various areas in North America, analyzing microbe dynamics in response to fracking.</title>
        <authorList>
            <person name="Lamendella R."/>
        </authorList>
    </citation>
    <scope>NUCLEOTIDE SEQUENCE [LARGE SCALE GENOMIC DNA]</scope>
    <source>
        <strain evidence="1 2">74A</strain>
    </source>
</reference>
<dbReference type="InterPro" id="IPR007413">
    <property type="entry name" value="YcjX-like"/>
</dbReference>
<name>A0A4R2FLC9_9GAMM</name>
<dbReference type="Proteomes" id="UP000294832">
    <property type="component" value="Unassembled WGS sequence"/>
</dbReference>
<protein>
    <recommendedName>
        <fullName evidence="3">YcjX family protein</fullName>
    </recommendedName>
</protein>
<dbReference type="EMBL" id="SLWF01000002">
    <property type="protein sequence ID" value="TCN90218.1"/>
    <property type="molecule type" value="Genomic_DNA"/>
</dbReference>
<comment type="caution">
    <text evidence="1">The sequence shown here is derived from an EMBL/GenBank/DDBJ whole genome shotgun (WGS) entry which is preliminary data.</text>
</comment>
<dbReference type="RefSeq" id="WP_133037643.1">
    <property type="nucleotide sequence ID" value="NZ_SLWF01000002.1"/>
</dbReference>
<dbReference type="OrthoDB" id="9777645at2"/>
<proteinExistence type="predicted"/>
<dbReference type="Pfam" id="PF04317">
    <property type="entry name" value="DUF463"/>
    <property type="match status" value="1"/>
</dbReference>
<gene>
    <name evidence="1" type="ORF">EDC91_102131</name>
</gene>
<sequence length="472" mass="53157">MSHWQQLKNKALELTYRTADQHVRLAVTGLAGAGKTAFITAIINKLINASPEHASQLPLFTVCLEHRLLETKRVLQPDLQLASFAYDAALAQLTGEQAQWPASTTNISELRLAIKYRPKQGFRGRLLNGASATLLLDIVDYPGEWLLDLPMLEQDYQQWCRTIWATVTNLSRSPFYDEFKASVMALQPAADASDELLATIANHYQRLLQDMVQQQGFYLAQPGRMLLPGDLAGAPILSFFPLLPEQLTAADAFGRNSIYQILEHRYQEYVAKVVRPFYHDYFAGFDRQLVLVDCFTALNRGKAQFDDMTKALNAITQSFRFGRRSLLRRLFAPKIDRLLFAASKVDQITRDQQGNVLALLNAILAPGRNFADSAGCAVETMAVSAIRATKPGMVRDSEYGEQEVVVGNRLSDRQPVTLYPGQVPRQLPDAVFWQQQGFRFCDFAPPQLQPGQTFEHIRLDYLLNFLLGDKLQ</sequence>
<dbReference type="PIRSF" id="PIRSF019381">
    <property type="entry name" value="YcjX"/>
    <property type="match status" value="1"/>
</dbReference>
<dbReference type="PANTHER" id="PTHR38605:SF1">
    <property type="entry name" value="ATPASE"/>
    <property type="match status" value="1"/>
</dbReference>
<evidence type="ECO:0000313" key="2">
    <source>
        <dbReference type="Proteomes" id="UP000294832"/>
    </source>
</evidence>